<dbReference type="InterPro" id="IPR027278">
    <property type="entry name" value="ACCD_DCysDesulf"/>
</dbReference>
<dbReference type="PANTHER" id="PTHR43780">
    <property type="entry name" value="1-AMINOCYCLOPROPANE-1-CARBOXYLATE DEAMINASE-RELATED"/>
    <property type="match status" value="1"/>
</dbReference>
<gene>
    <name evidence="4" type="ORF">CCAN12_340008</name>
</gene>
<comment type="cofactor">
    <cofactor evidence="1">
        <name>pyridoxal 5'-phosphate</name>
        <dbReference type="ChEBI" id="CHEBI:597326"/>
    </cofactor>
</comment>
<dbReference type="PIRSF" id="PIRSF006278">
    <property type="entry name" value="ACCD_DCysDesulf"/>
    <property type="match status" value="1"/>
</dbReference>
<dbReference type="InterPro" id="IPR001926">
    <property type="entry name" value="TrpB-like_PALP"/>
</dbReference>
<evidence type="ECO:0000313" key="5">
    <source>
        <dbReference type="Proteomes" id="UP000044026"/>
    </source>
</evidence>
<dbReference type="PANTHER" id="PTHR43780:SF2">
    <property type="entry name" value="1-AMINOCYCLOPROPANE-1-CARBOXYLATE DEAMINASE-RELATED"/>
    <property type="match status" value="1"/>
</dbReference>
<evidence type="ECO:0000313" key="4">
    <source>
        <dbReference type="EMBL" id="CEN33125.1"/>
    </source>
</evidence>
<evidence type="ECO:0000256" key="3">
    <source>
        <dbReference type="ARBA" id="ARBA00022898"/>
    </source>
</evidence>
<organism evidence="4 5">
    <name type="scientific">Capnocytophaga canimorsus</name>
    <dbReference type="NCBI Taxonomy" id="28188"/>
    <lineage>
        <taxon>Bacteria</taxon>
        <taxon>Pseudomonadati</taxon>
        <taxon>Bacteroidota</taxon>
        <taxon>Flavobacteriia</taxon>
        <taxon>Flavobacteriales</taxon>
        <taxon>Flavobacteriaceae</taxon>
        <taxon>Capnocytophaga</taxon>
    </lineage>
</organism>
<dbReference type="AlphaFoldDB" id="A0A0B7H173"/>
<dbReference type="Proteomes" id="UP000044026">
    <property type="component" value="Unassembled WGS sequence"/>
</dbReference>
<evidence type="ECO:0000256" key="1">
    <source>
        <dbReference type="ARBA" id="ARBA00001933"/>
    </source>
</evidence>
<dbReference type="GO" id="GO:0008660">
    <property type="term" value="F:1-aminocyclopropane-1-carboxylate deaminase activity"/>
    <property type="evidence" value="ECO:0007669"/>
    <property type="project" value="UniProtKB-EC"/>
</dbReference>
<dbReference type="SUPFAM" id="SSF53686">
    <property type="entry name" value="Tryptophan synthase beta subunit-like PLP-dependent enzymes"/>
    <property type="match status" value="1"/>
</dbReference>
<comment type="similarity">
    <text evidence="2">Belongs to the ACC deaminase/D-cysteine desulfhydrase family.</text>
</comment>
<dbReference type="Gene3D" id="3.40.50.1100">
    <property type="match status" value="2"/>
</dbReference>
<sequence>MLDITCVENQPIELCFPHGITLDIKREDKIHRFISGNKYRKLKYNLLEAQRQNKKTLLTFGGAFSNHISATAYAGQISGYKTIGIIRGDELKDKIQENPTLSFAQKCGMQLHFISRAEYRLKNTSSFIKQIYNQFGEDIYLVPEGGTNAWAVKGCQEIITLEDAKYDVIACAVGTGGTLSGIINASFPHQTIIGFPALQGDFLHSEIEKYVSKTNWKLIHDYNFGGYAKVSDELVHFLNDFYQKTKIPLDPIYTGKMIFAIFALINKGFFKANSKILAIHTGGLQGIAGLNQKREKQHRKTLIYDEEI</sequence>
<keyword evidence="3" id="KW-0663">Pyridoxal phosphate</keyword>
<dbReference type="GO" id="GO:0019148">
    <property type="term" value="F:D-cysteine desulfhydrase activity"/>
    <property type="evidence" value="ECO:0007669"/>
    <property type="project" value="TreeGrafter"/>
</dbReference>
<accession>A0A0B7H173</accession>
<protein>
    <submittedName>
        <fullName evidence="4">Putative 1-aminocyclopropane-1-carboxylate deaminase</fullName>
        <ecNumber evidence="4">3.5.99.7</ecNumber>
    </submittedName>
</protein>
<dbReference type="RefSeq" id="WP_041998742.1">
    <property type="nucleotide sequence ID" value="NZ_CP022382.1"/>
</dbReference>
<dbReference type="InterPro" id="IPR036052">
    <property type="entry name" value="TrpB-like_PALP_sf"/>
</dbReference>
<dbReference type="EMBL" id="CDOE01000028">
    <property type="protein sequence ID" value="CEN33125.1"/>
    <property type="molecule type" value="Genomic_DNA"/>
</dbReference>
<proteinExistence type="inferred from homology"/>
<evidence type="ECO:0000256" key="2">
    <source>
        <dbReference type="ARBA" id="ARBA00008639"/>
    </source>
</evidence>
<dbReference type="Pfam" id="PF00291">
    <property type="entry name" value="PALP"/>
    <property type="match status" value="1"/>
</dbReference>
<reference evidence="4 5" key="1">
    <citation type="submission" date="2015-01" db="EMBL/GenBank/DDBJ databases">
        <authorList>
            <person name="Xiang T."/>
            <person name="Song Y."/>
            <person name="Huang L."/>
            <person name="Wang B."/>
            <person name="Wu P."/>
        </authorList>
    </citation>
    <scope>NUCLEOTIDE SEQUENCE [LARGE SCALE GENOMIC DNA]</scope>
    <source>
        <strain evidence="4 5">Cc12</strain>
    </source>
</reference>
<keyword evidence="4" id="KW-0378">Hydrolase</keyword>
<dbReference type="EC" id="3.5.99.7" evidence="4"/>
<dbReference type="GeneID" id="69579581"/>
<name>A0A0B7H173_9FLAO</name>